<dbReference type="Pfam" id="PF09982">
    <property type="entry name" value="LpxR"/>
    <property type="match status" value="1"/>
</dbReference>
<dbReference type="RefSeq" id="WP_187711956.1">
    <property type="nucleotide sequence ID" value="NZ_CP060820.1"/>
</dbReference>
<sequence>MNRFSVLVAAGLLAPAHAQAIEPAAVGADTSFSSWHLDQDLFALGHNQDRNYTMGVRFVWQNDAARHKLAGKLLLPLVDGIDPSGAGAYAVSFGNSAFTPDDLRRSDVIADDRPYGSLLYWGASVVASDADAPERQASAAKLVVGVLGLPISDWGQSGIHTAWRHFAGTPDPYDPKGWDNQISDGGEFTAMYQRSWLQRLPVSSRYFDAAQTVDAYAGYYTGASYAVVGKWGRFSKETTPFWEMIGDIDPQADANMLAQLQTVPARSDQGAVYLGTVASTGLDPWYRIKEWYFTGGVRARWVGYNELLQGGFRDSRHTLSAGEIERWVGEASVGFNLTFPLGRRLMLTCTERSPEHKLAERRSHRWCGINFYRASRR</sequence>
<evidence type="ECO:0000313" key="3">
    <source>
        <dbReference type="Proteomes" id="UP000516018"/>
    </source>
</evidence>
<feature type="signal peptide" evidence="1">
    <location>
        <begin position="1"/>
        <end position="20"/>
    </location>
</feature>
<feature type="chain" id="PRO_5028901328" evidence="1">
    <location>
        <begin position="21"/>
        <end position="377"/>
    </location>
</feature>
<dbReference type="AlphaFoldDB" id="A0A7H0FWU9"/>
<proteinExistence type="predicted"/>
<organism evidence="2 3">
    <name type="scientific">Agrilutibacter terrestris</name>
    <dbReference type="NCBI Taxonomy" id="2865112"/>
    <lineage>
        <taxon>Bacteria</taxon>
        <taxon>Pseudomonadati</taxon>
        <taxon>Pseudomonadota</taxon>
        <taxon>Gammaproteobacteria</taxon>
        <taxon>Lysobacterales</taxon>
        <taxon>Lysobacteraceae</taxon>
        <taxon>Agrilutibacter</taxon>
    </lineage>
</organism>
<dbReference type="Proteomes" id="UP000516018">
    <property type="component" value="Chromosome"/>
</dbReference>
<name>A0A7H0FWU9_9GAMM</name>
<evidence type="ECO:0000256" key="1">
    <source>
        <dbReference type="SAM" id="SignalP"/>
    </source>
</evidence>
<dbReference type="InterPro" id="IPR037107">
    <property type="entry name" value="Put_OMP_sf"/>
</dbReference>
<protein>
    <submittedName>
        <fullName evidence="2">Lipid A deacylase LpxR family protein</fullName>
    </submittedName>
</protein>
<gene>
    <name evidence="2" type="ORF">H8B22_13760</name>
</gene>
<dbReference type="Gene3D" id="2.40.128.140">
    <property type="entry name" value="Outer membrane protein"/>
    <property type="match status" value="1"/>
</dbReference>
<reference evidence="2 3" key="1">
    <citation type="submission" date="2020-08" db="EMBL/GenBank/DDBJ databases">
        <title>Lysobacter sp. II4 sp. nov., isolated from soil.</title>
        <authorList>
            <person name="Woo C.Y."/>
            <person name="Kim J."/>
        </authorList>
    </citation>
    <scope>NUCLEOTIDE SEQUENCE [LARGE SCALE GENOMIC DNA]</scope>
    <source>
        <strain evidence="2 3">II4</strain>
    </source>
</reference>
<keyword evidence="3" id="KW-1185">Reference proteome</keyword>
<evidence type="ECO:0000313" key="2">
    <source>
        <dbReference type="EMBL" id="QNP40515.1"/>
    </source>
</evidence>
<accession>A0A7H0FWU9</accession>
<keyword evidence="1" id="KW-0732">Signal</keyword>
<dbReference type="InterPro" id="IPR018707">
    <property type="entry name" value="LpxR"/>
</dbReference>
<dbReference type="KEGG" id="lsx:H8B22_13760"/>
<dbReference type="EMBL" id="CP060820">
    <property type="protein sequence ID" value="QNP40515.1"/>
    <property type="molecule type" value="Genomic_DNA"/>
</dbReference>